<organism evidence="2 3">
    <name type="scientific">Mugilogobius chulae</name>
    <name type="common">yellowstripe goby</name>
    <dbReference type="NCBI Taxonomy" id="88201"/>
    <lineage>
        <taxon>Eukaryota</taxon>
        <taxon>Metazoa</taxon>
        <taxon>Chordata</taxon>
        <taxon>Craniata</taxon>
        <taxon>Vertebrata</taxon>
        <taxon>Euteleostomi</taxon>
        <taxon>Actinopterygii</taxon>
        <taxon>Neopterygii</taxon>
        <taxon>Teleostei</taxon>
        <taxon>Neoteleostei</taxon>
        <taxon>Acanthomorphata</taxon>
        <taxon>Gobiaria</taxon>
        <taxon>Gobiiformes</taxon>
        <taxon>Gobioidei</taxon>
        <taxon>Gobiidae</taxon>
        <taxon>Gobionellinae</taxon>
        <taxon>Mugilogobius</taxon>
    </lineage>
</organism>
<dbReference type="AlphaFoldDB" id="A0AAW0PRC5"/>
<comment type="caution">
    <text evidence="2">The sequence shown here is derived from an EMBL/GenBank/DDBJ whole genome shotgun (WGS) entry which is preliminary data.</text>
</comment>
<gene>
    <name evidence="2" type="ORF">WMY93_001569</name>
</gene>
<feature type="transmembrane region" description="Helical" evidence="1">
    <location>
        <begin position="139"/>
        <end position="162"/>
    </location>
</feature>
<protein>
    <submittedName>
        <fullName evidence="2">Uncharacterized protein</fullName>
    </submittedName>
</protein>
<accession>A0AAW0PRC5</accession>
<evidence type="ECO:0000313" key="2">
    <source>
        <dbReference type="EMBL" id="KAK7938243.1"/>
    </source>
</evidence>
<reference evidence="3" key="1">
    <citation type="submission" date="2024-04" db="EMBL/GenBank/DDBJ databases">
        <title>Salinicola lusitanus LLJ914,a marine bacterium isolated from the Okinawa Trough.</title>
        <authorList>
            <person name="Li J."/>
        </authorList>
    </citation>
    <scope>NUCLEOTIDE SEQUENCE [LARGE SCALE GENOMIC DNA]</scope>
</reference>
<keyword evidence="3" id="KW-1185">Reference proteome</keyword>
<keyword evidence="1" id="KW-0472">Membrane</keyword>
<sequence>MAAATEKLALYLAPGPDRSVPPRTPRGRLRLRRATQAEVAVALAPFSCGLASLASAANVTLPSRWCRFGPGPAQAHGHSAPAPVRAHLPGETVFSRIVMSSMATALRWAAVRSGGRVVVVVPVSVLEAGRSGSGGQCSWVWGSAGVCSGLCGVLLAALGVLWRVWSVPQARQPGTRFTVTLRCKRPRAALPRKDIT</sequence>
<keyword evidence="1" id="KW-0812">Transmembrane</keyword>
<keyword evidence="1" id="KW-1133">Transmembrane helix</keyword>
<dbReference type="Proteomes" id="UP001460270">
    <property type="component" value="Unassembled WGS sequence"/>
</dbReference>
<name>A0AAW0PRC5_9GOBI</name>
<proteinExistence type="predicted"/>
<dbReference type="EMBL" id="JBBPFD010000002">
    <property type="protein sequence ID" value="KAK7938243.1"/>
    <property type="molecule type" value="Genomic_DNA"/>
</dbReference>
<evidence type="ECO:0000256" key="1">
    <source>
        <dbReference type="SAM" id="Phobius"/>
    </source>
</evidence>
<evidence type="ECO:0000313" key="3">
    <source>
        <dbReference type="Proteomes" id="UP001460270"/>
    </source>
</evidence>